<feature type="region of interest" description="Disordered" evidence="1">
    <location>
        <begin position="61"/>
        <end position="88"/>
    </location>
</feature>
<proteinExistence type="predicted"/>
<gene>
    <name evidence="2" type="ORF">ITX44_35460</name>
</gene>
<organism evidence="2 3">
    <name type="scientific">Actinacidiphila acididurans</name>
    <dbReference type="NCBI Taxonomy" id="2784346"/>
    <lineage>
        <taxon>Bacteria</taxon>
        <taxon>Bacillati</taxon>
        <taxon>Actinomycetota</taxon>
        <taxon>Actinomycetes</taxon>
        <taxon>Kitasatosporales</taxon>
        <taxon>Streptomycetaceae</taxon>
        <taxon>Actinacidiphila</taxon>
    </lineage>
</organism>
<protein>
    <submittedName>
        <fullName evidence="2">Uncharacterized protein</fullName>
    </submittedName>
</protein>
<evidence type="ECO:0000313" key="2">
    <source>
        <dbReference type="EMBL" id="MBM9509764.1"/>
    </source>
</evidence>
<keyword evidence="3" id="KW-1185">Reference proteome</keyword>
<evidence type="ECO:0000256" key="1">
    <source>
        <dbReference type="SAM" id="MobiDB-lite"/>
    </source>
</evidence>
<dbReference type="Proteomes" id="UP000749040">
    <property type="component" value="Unassembled WGS sequence"/>
</dbReference>
<dbReference type="EMBL" id="JADKYB010000028">
    <property type="protein sequence ID" value="MBM9509764.1"/>
    <property type="molecule type" value="Genomic_DNA"/>
</dbReference>
<dbReference type="RefSeq" id="WP_205363219.1">
    <property type="nucleotide sequence ID" value="NZ_JADKYB010000028.1"/>
</dbReference>
<accession>A0ABS2U2D0</accession>
<reference evidence="2 3" key="1">
    <citation type="submission" date="2021-01" db="EMBL/GenBank/DDBJ databases">
        <title>Streptomyces acididurans sp. nov., isolated from a peat swamp forest soil.</title>
        <authorList>
            <person name="Chantavorakit T."/>
            <person name="Duangmal K."/>
        </authorList>
    </citation>
    <scope>NUCLEOTIDE SEQUENCE [LARGE SCALE GENOMIC DNA]</scope>
    <source>
        <strain evidence="2 3">KK5PA1</strain>
    </source>
</reference>
<comment type="caution">
    <text evidence="2">The sequence shown here is derived from an EMBL/GenBank/DDBJ whole genome shotgun (WGS) entry which is preliminary data.</text>
</comment>
<sequence length="88" mass="9085">MRGAGRGSGAYALYVLACAAWLDGQPGRARRLAEESLACDHAFHDLAGAVLTFDAAVHRALHPRPSPDGRPGIGAAVGEVGPLRGQRA</sequence>
<name>A0ABS2U2D0_9ACTN</name>
<evidence type="ECO:0000313" key="3">
    <source>
        <dbReference type="Proteomes" id="UP000749040"/>
    </source>
</evidence>